<dbReference type="AlphaFoldDB" id="A0A495W5R1"/>
<accession>A0A495W5R1</accession>
<keyword evidence="2" id="KW-1185">Reference proteome</keyword>
<gene>
    <name evidence="1" type="ORF">C8E97_5159</name>
</gene>
<protein>
    <submittedName>
        <fullName evidence="1">Uncharacterized protein</fullName>
    </submittedName>
</protein>
<organism evidence="1 2">
    <name type="scientific">Saccharothrix australiensis</name>
    <dbReference type="NCBI Taxonomy" id="2072"/>
    <lineage>
        <taxon>Bacteria</taxon>
        <taxon>Bacillati</taxon>
        <taxon>Actinomycetota</taxon>
        <taxon>Actinomycetes</taxon>
        <taxon>Pseudonocardiales</taxon>
        <taxon>Pseudonocardiaceae</taxon>
        <taxon>Saccharothrix</taxon>
    </lineage>
</organism>
<evidence type="ECO:0000313" key="2">
    <source>
        <dbReference type="Proteomes" id="UP000282084"/>
    </source>
</evidence>
<sequence length="304" mass="33234">MSASHEGPDQPGSAQREEAFGRATDADLVLSTGVEAGCGWVDPDLHPLATGVHRKDLTNFITWPFTRCPPPQLSEFVPKIPRRGPAATYPSLGTDEEVRFFDHLRVVADHKGSAGETLLRRQAVYLLGFDRREEVAEWLRAEWFRAGRKPFRPDDVTSLLAARSAAVALATAGDSSHIHDFVARAATTNAELVNLNYWAHWIGELPETQADDSFMLSPDKHGWSGVRLLSHLTERLNPNSPHLPLNLHTTQALVAARPALLSGSPQARAALAQALDGLIDSGTLTRLGSSHVTMLNYALRISNH</sequence>
<proteinExistence type="predicted"/>
<comment type="caution">
    <text evidence="1">The sequence shown here is derived from an EMBL/GenBank/DDBJ whole genome shotgun (WGS) entry which is preliminary data.</text>
</comment>
<name>A0A495W5R1_9PSEU</name>
<dbReference type="EMBL" id="RBXO01000001">
    <property type="protein sequence ID" value="RKT56460.1"/>
    <property type="molecule type" value="Genomic_DNA"/>
</dbReference>
<dbReference type="OrthoDB" id="4509586at2"/>
<evidence type="ECO:0000313" key="1">
    <source>
        <dbReference type="EMBL" id="RKT56460.1"/>
    </source>
</evidence>
<dbReference type="RefSeq" id="WP_121008017.1">
    <property type="nucleotide sequence ID" value="NZ_RBXO01000001.1"/>
</dbReference>
<dbReference type="Proteomes" id="UP000282084">
    <property type="component" value="Unassembled WGS sequence"/>
</dbReference>
<reference evidence="1 2" key="1">
    <citation type="submission" date="2018-10" db="EMBL/GenBank/DDBJ databases">
        <title>Sequencing the genomes of 1000 actinobacteria strains.</title>
        <authorList>
            <person name="Klenk H.-P."/>
        </authorList>
    </citation>
    <scope>NUCLEOTIDE SEQUENCE [LARGE SCALE GENOMIC DNA]</scope>
    <source>
        <strain evidence="1 2">DSM 43800</strain>
    </source>
</reference>